<evidence type="ECO:0000256" key="1">
    <source>
        <dbReference type="SAM" id="MobiDB-lite"/>
    </source>
</evidence>
<proteinExistence type="predicted"/>
<dbReference type="AlphaFoldDB" id="A0A2P2N553"/>
<feature type="compositionally biased region" description="Basic and acidic residues" evidence="1">
    <location>
        <begin position="24"/>
        <end position="45"/>
    </location>
</feature>
<name>A0A2P2N553_RHIMU</name>
<organism evidence="2">
    <name type="scientific">Rhizophora mucronata</name>
    <name type="common">Asiatic mangrove</name>
    <dbReference type="NCBI Taxonomy" id="61149"/>
    <lineage>
        <taxon>Eukaryota</taxon>
        <taxon>Viridiplantae</taxon>
        <taxon>Streptophyta</taxon>
        <taxon>Embryophyta</taxon>
        <taxon>Tracheophyta</taxon>
        <taxon>Spermatophyta</taxon>
        <taxon>Magnoliopsida</taxon>
        <taxon>eudicotyledons</taxon>
        <taxon>Gunneridae</taxon>
        <taxon>Pentapetalae</taxon>
        <taxon>rosids</taxon>
        <taxon>fabids</taxon>
        <taxon>Malpighiales</taxon>
        <taxon>Rhizophoraceae</taxon>
        <taxon>Rhizophora</taxon>
    </lineage>
</organism>
<dbReference type="EMBL" id="GGEC01057106">
    <property type="protein sequence ID" value="MBX37590.1"/>
    <property type="molecule type" value="Transcribed_RNA"/>
</dbReference>
<accession>A0A2P2N553</accession>
<reference evidence="2" key="1">
    <citation type="submission" date="2018-02" db="EMBL/GenBank/DDBJ databases">
        <title>Rhizophora mucronata_Transcriptome.</title>
        <authorList>
            <person name="Meera S.P."/>
            <person name="Sreeshan A."/>
            <person name="Augustine A."/>
        </authorList>
    </citation>
    <scope>NUCLEOTIDE SEQUENCE</scope>
    <source>
        <tissue evidence="2">Leaf</tissue>
    </source>
</reference>
<feature type="region of interest" description="Disordered" evidence="1">
    <location>
        <begin position="1"/>
        <end position="45"/>
    </location>
</feature>
<protein>
    <submittedName>
        <fullName evidence="2">Uncharacterized protein</fullName>
    </submittedName>
</protein>
<evidence type="ECO:0000313" key="2">
    <source>
        <dbReference type="EMBL" id="MBX37590.1"/>
    </source>
</evidence>
<sequence>MTMSFKKKKSSDQKHAESLTAELQDNRQIDNKPQRSIEHRSSIDF</sequence>